<dbReference type="InterPro" id="IPR011034">
    <property type="entry name" value="Formyl_transferase-like_C_sf"/>
</dbReference>
<dbReference type="Pfam" id="PF02245">
    <property type="entry name" value="Pur_DNA_glyco"/>
    <property type="match status" value="1"/>
</dbReference>
<gene>
    <name evidence="6" type="ordered locus">Curi_c12270</name>
</gene>
<keyword evidence="7" id="KW-1185">Reference proteome</keyword>
<dbReference type="GO" id="GO:0003905">
    <property type="term" value="F:alkylbase DNA N-glycosylase activity"/>
    <property type="evidence" value="ECO:0007669"/>
    <property type="project" value="InterPro"/>
</dbReference>
<keyword evidence="3 5" id="KW-0378">Hydrolase</keyword>
<dbReference type="GO" id="GO:0006284">
    <property type="term" value="P:base-excision repair"/>
    <property type="evidence" value="ECO:0007669"/>
    <property type="project" value="InterPro"/>
</dbReference>
<evidence type="ECO:0000256" key="3">
    <source>
        <dbReference type="ARBA" id="ARBA00022801"/>
    </source>
</evidence>
<dbReference type="EMBL" id="CP003326">
    <property type="protein sequence ID" value="AFS78238.1"/>
    <property type="molecule type" value="Genomic_DNA"/>
</dbReference>
<evidence type="ECO:0000256" key="5">
    <source>
        <dbReference type="HAMAP-Rule" id="MF_00527"/>
    </source>
</evidence>
<dbReference type="Gene3D" id="3.10.300.10">
    <property type="entry name" value="Methylpurine-DNA glycosylase (MPG)"/>
    <property type="match status" value="1"/>
</dbReference>
<dbReference type="FunFam" id="3.10.300.10:FF:000001">
    <property type="entry name" value="Putative 3-methyladenine DNA glycosylase"/>
    <property type="match status" value="1"/>
</dbReference>
<evidence type="ECO:0000256" key="2">
    <source>
        <dbReference type="ARBA" id="ARBA00022763"/>
    </source>
</evidence>
<evidence type="ECO:0000313" key="7">
    <source>
        <dbReference type="Proteomes" id="UP000006094"/>
    </source>
</evidence>
<dbReference type="AlphaFoldDB" id="K0AWN3"/>
<dbReference type="Proteomes" id="UP000006094">
    <property type="component" value="Chromosome"/>
</dbReference>
<accession>K0AWN3</accession>
<dbReference type="HAMAP" id="MF_00527">
    <property type="entry name" value="3MGH"/>
    <property type="match status" value="1"/>
</dbReference>
<evidence type="ECO:0000256" key="4">
    <source>
        <dbReference type="ARBA" id="ARBA00023204"/>
    </source>
</evidence>
<dbReference type="InterPro" id="IPR036995">
    <property type="entry name" value="MPG_sf"/>
</dbReference>
<dbReference type="NCBIfam" id="NF002001">
    <property type="entry name" value="PRK00802.1-1"/>
    <property type="match status" value="1"/>
</dbReference>
<evidence type="ECO:0000313" key="6">
    <source>
        <dbReference type="EMBL" id="AFS78238.1"/>
    </source>
</evidence>
<keyword evidence="6" id="KW-0326">Glycosidase</keyword>
<dbReference type="STRING" id="1128398.Curi_c12270"/>
<dbReference type="HOGENOM" id="CLU_060471_0_2_9"/>
<dbReference type="KEGG" id="cad:Curi_c12270"/>
<name>K0AWN3_GOTA9</name>
<dbReference type="OrthoDB" id="9794313at2"/>
<dbReference type="EC" id="3.2.2.-" evidence="5"/>
<keyword evidence="4 5" id="KW-0234">DNA repair</keyword>
<proteinExistence type="inferred from homology"/>
<protein>
    <recommendedName>
        <fullName evidence="5">Putative 3-methyladenine DNA glycosylase</fullName>
        <ecNumber evidence="5">3.2.2.-</ecNumber>
    </recommendedName>
</protein>
<dbReference type="CDD" id="cd00540">
    <property type="entry name" value="AAG"/>
    <property type="match status" value="1"/>
</dbReference>
<dbReference type="InterPro" id="IPR003180">
    <property type="entry name" value="MPG"/>
</dbReference>
<sequence>MKKLNREFYSRDTLEVAKDLLGKYLVRESKGKKIVGKIVETEAYMGTKDKGAHTYSGKVTPRTEAMFGIPGTSYVYLIYGMYNCFNVVTKEEGIPEAVLIRAVEPIEGLEEMSLNRFNKSYIELKKREIRNLTSGPGKLCIALDIDRSLNKADLCGDNLYIENPDVDEKINIVESKRIGIDYAEEAKDYLWRFYIEGNEYVSVK</sequence>
<dbReference type="GO" id="GO:0003677">
    <property type="term" value="F:DNA binding"/>
    <property type="evidence" value="ECO:0007669"/>
    <property type="project" value="InterPro"/>
</dbReference>
<organism evidence="6 7">
    <name type="scientific">Gottschalkia acidurici (strain ATCC 7906 / DSM 604 / BCRC 14475 / CIP 104303 / KCTC 5404 / NCIMB 10678 / 9a)</name>
    <name type="common">Clostridium acidurici</name>
    <dbReference type="NCBI Taxonomy" id="1128398"/>
    <lineage>
        <taxon>Bacteria</taxon>
        <taxon>Bacillati</taxon>
        <taxon>Bacillota</taxon>
        <taxon>Tissierellia</taxon>
        <taxon>Tissierellales</taxon>
        <taxon>Gottschalkiaceae</taxon>
        <taxon>Gottschalkia</taxon>
    </lineage>
</organism>
<comment type="similarity">
    <text evidence="1 5">Belongs to the DNA glycosylase MPG family.</text>
</comment>
<dbReference type="PATRIC" id="fig|1128398.3.peg.1243"/>
<dbReference type="RefSeq" id="WP_014967375.1">
    <property type="nucleotide sequence ID" value="NC_018664.1"/>
</dbReference>
<evidence type="ECO:0000256" key="1">
    <source>
        <dbReference type="ARBA" id="ARBA00009232"/>
    </source>
</evidence>
<dbReference type="SUPFAM" id="SSF50486">
    <property type="entry name" value="FMT C-terminal domain-like"/>
    <property type="match status" value="1"/>
</dbReference>
<dbReference type="PANTHER" id="PTHR10429:SF0">
    <property type="entry name" value="DNA-3-METHYLADENINE GLYCOSYLASE"/>
    <property type="match status" value="1"/>
</dbReference>
<dbReference type="eggNOG" id="COG2094">
    <property type="taxonomic scope" value="Bacteria"/>
</dbReference>
<dbReference type="NCBIfam" id="NF002003">
    <property type="entry name" value="PRK00802.1-3"/>
    <property type="match status" value="1"/>
</dbReference>
<dbReference type="PANTHER" id="PTHR10429">
    <property type="entry name" value="DNA-3-METHYLADENINE GLYCOSYLASE"/>
    <property type="match status" value="1"/>
</dbReference>
<reference evidence="6 7" key="1">
    <citation type="journal article" date="2012" name="PLoS ONE">
        <title>The purine-utilizing bacterium Clostridium acidurici 9a: a genome-guided metabolic reconsideration.</title>
        <authorList>
            <person name="Hartwich K."/>
            <person name="Poehlein A."/>
            <person name="Daniel R."/>
        </authorList>
    </citation>
    <scope>NUCLEOTIDE SEQUENCE [LARGE SCALE GENOMIC DNA]</scope>
    <source>
        <strain evidence="7">ATCC 7906 / DSM 604 / BCRC 14475 / CIP 104303 / KCTC 5404 / NCIMB 10678 / 9a</strain>
    </source>
</reference>
<keyword evidence="2 5" id="KW-0227">DNA damage</keyword>
<dbReference type="NCBIfam" id="TIGR00567">
    <property type="entry name" value="3mg"/>
    <property type="match status" value="1"/>
</dbReference>